<dbReference type="GO" id="GO:0005737">
    <property type="term" value="C:cytoplasm"/>
    <property type="evidence" value="ECO:0007669"/>
    <property type="project" value="TreeGrafter"/>
</dbReference>
<proteinExistence type="predicted"/>
<protein>
    <submittedName>
        <fullName evidence="2">Putative phosphoglycerate mutase</fullName>
    </submittedName>
</protein>
<dbReference type="PROSITE" id="PS00175">
    <property type="entry name" value="PG_MUTASE"/>
    <property type="match status" value="1"/>
</dbReference>
<dbReference type="InterPro" id="IPR013078">
    <property type="entry name" value="His_Pase_superF_clade-1"/>
</dbReference>
<dbReference type="SMART" id="SM00855">
    <property type="entry name" value="PGAM"/>
    <property type="match status" value="1"/>
</dbReference>
<gene>
    <name evidence="2" type="ORF">FB554_2768</name>
</gene>
<dbReference type="CDD" id="cd07067">
    <property type="entry name" value="HP_PGM_like"/>
    <property type="match status" value="1"/>
</dbReference>
<reference evidence="2 3" key="1">
    <citation type="submission" date="2019-06" db="EMBL/GenBank/DDBJ databases">
        <title>Sequencing the genomes of 1000 actinobacteria strains.</title>
        <authorList>
            <person name="Klenk H.-P."/>
        </authorList>
    </citation>
    <scope>NUCLEOTIDE SEQUENCE [LARGE SCALE GENOMIC DNA]</scope>
    <source>
        <strain evidence="2 3">DSM 24617</strain>
    </source>
</reference>
<dbReference type="GO" id="GO:0016791">
    <property type="term" value="F:phosphatase activity"/>
    <property type="evidence" value="ECO:0007669"/>
    <property type="project" value="TreeGrafter"/>
</dbReference>
<feature type="region of interest" description="Disordered" evidence="1">
    <location>
        <begin position="204"/>
        <end position="224"/>
    </location>
</feature>
<evidence type="ECO:0000256" key="1">
    <source>
        <dbReference type="SAM" id="MobiDB-lite"/>
    </source>
</evidence>
<dbReference type="SUPFAM" id="SSF53254">
    <property type="entry name" value="Phosphoglycerate mutase-like"/>
    <property type="match status" value="1"/>
</dbReference>
<dbReference type="InterPro" id="IPR029033">
    <property type="entry name" value="His_PPase_superfam"/>
</dbReference>
<dbReference type="EMBL" id="VFOK01000001">
    <property type="protein sequence ID" value="TQL34592.1"/>
    <property type="molecule type" value="Genomic_DNA"/>
</dbReference>
<evidence type="ECO:0000313" key="2">
    <source>
        <dbReference type="EMBL" id="TQL34592.1"/>
    </source>
</evidence>
<evidence type="ECO:0000313" key="3">
    <source>
        <dbReference type="Proteomes" id="UP000318336"/>
    </source>
</evidence>
<sequence>MGRVRLLLIRHGQTPANVAHSLDTLLPGPGLTELGTEQAAAIPDAVADQGVQAVYASRALRAQLTAAPLAEALGVPVQELAGMHEVQAGDVERCNDRESIEQYLGVLFEWAHGNLDVRMPGGETGEEFVARMDDSLRQVAGSGADVAAVVSHGAAIRVWTTLRAGNLGARFAEHNPLGNTGVVVVEGDPDSGWIATSWMGAPLGGPGVDDADPFDGPAGEPLTA</sequence>
<dbReference type="Gene3D" id="3.40.50.1240">
    <property type="entry name" value="Phosphoglycerate mutase-like"/>
    <property type="match status" value="1"/>
</dbReference>
<keyword evidence="3" id="KW-1185">Reference proteome</keyword>
<dbReference type="Pfam" id="PF00300">
    <property type="entry name" value="His_Phos_1"/>
    <property type="match status" value="1"/>
</dbReference>
<dbReference type="InterPro" id="IPR001345">
    <property type="entry name" value="PG/BPGM_mutase_AS"/>
</dbReference>
<accession>A0A542XFJ4</accession>
<organism evidence="2 3">
    <name type="scientific">Barrientosiimonas humi</name>
    <dbReference type="NCBI Taxonomy" id="999931"/>
    <lineage>
        <taxon>Bacteria</taxon>
        <taxon>Bacillati</taxon>
        <taxon>Actinomycetota</taxon>
        <taxon>Actinomycetes</taxon>
        <taxon>Micrococcales</taxon>
        <taxon>Dermacoccaceae</taxon>
        <taxon>Barrientosiimonas</taxon>
    </lineage>
</organism>
<dbReference type="Proteomes" id="UP000318336">
    <property type="component" value="Unassembled WGS sequence"/>
</dbReference>
<comment type="caution">
    <text evidence="2">The sequence shown here is derived from an EMBL/GenBank/DDBJ whole genome shotgun (WGS) entry which is preliminary data.</text>
</comment>
<dbReference type="AlphaFoldDB" id="A0A542XFJ4"/>
<name>A0A542XFJ4_9MICO</name>
<dbReference type="InterPro" id="IPR050275">
    <property type="entry name" value="PGM_Phosphatase"/>
</dbReference>
<dbReference type="PANTHER" id="PTHR48100">
    <property type="entry name" value="BROAD-SPECIFICITY PHOSPHATASE YOR283W-RELATED"/>
    <property type="match status" value="1"/>
</dbReference>
<dbReference type="PANTHER" id="PTHR48100:SF58">
    <property type="entry name" value="PE-PGRS FAMILY PROTEIN PE_PGRS11"/>
    <property type="match status" value="1"/>
</dbReference>